<reference evidence="3" key="1">
    <citation type="journal article" date="2019" name="Int. J. Syst. Evol. Microbiol.">
        <title>The Global Catalogue of Microorganisms (GCM) 10K type strain sequencing project: providing services to taxonomists for standard genome sequencing and annotation.</title>
        <authorList>
            <consortium name="The Broad Institute Genomics Platform"/>
            <consortium name="The Broad Institute Genome Sequencing Center for Infectious Disease"/>
            <person name="Wu L."/>
            <person name="Ma J."/>
        </authorList>
    </citation>
    <scope>NUCLEOTIDE SEQUENCE [LARGE SCALE GENOMIC DNA]</scope>
    <source>
        <strain evidence="3">JCM 17933</strain>
    </source>
</reference>
<evidence type="ECO:0000313" key="3">
    <source>
        <dbReference type="Proteomes" id="UP001500503"/>
    </source>
</evidence>
<evidence type="ECO:0000259" key="1">
    <source>
        <dbReference type="Pfam" id="PF02371"/>
    </source>
</evidence>
<dbReference type="Pfam" id="PF02371">
    <property type="entry name" value="Transposase_20"/>
    <property type="match status" value="1"/>
</dbReference>
<dbReference type="EMBL" id="BAABHF010000042">
    <property type="protein sequence ID" value="GAA4507987.1"/>
    <property type="molecule type" value="Genomic_DNA"/>
</dbReference>
<dbReference type="Proteomes" id="UP001500503">
    <property type="component" value="Unassembled WGS sequence"/>
</dbReference>
<name>A0ABP8QQ81_9ACTN</name>
<feature type="domain" description="Transposase IS116/IS110/IS902 C-terminal" evidence="1">
    <location>
        <begin position="2"/>
        <end position="61"/>
    </location>
</feature>
<organism evidence="2 3">
    <name type="scientific">Actinoallomurus oryzae</name>
    <dbReference type="NCBI Taxonomy" id="502180"/>
    <lineage>
        <taxon>Bacteria</taxon>
        <taxon>Bacillati</taxon>
        <taxon>Actinomycetota</taxon>
        <taxon>Actinomycetes</taxon>
        <taxon>Streptosporangiales</taxon>
        <taxon>Thermomonosporaceae</taxon>
        <taxon>Actinoallomurus</taxon>
    </lineage>
</organism>
<accession>A0ABP8QQ81</accession>
<protein>
    <recommendedName>
        <fullName evidence="1">Transposase IS116/IS110/IS902 C-terminal domain-containing protein</fullName>
    </recommendedName>
</protein>
<gene>
    <name evidence="2" type="ORF">GCM10023191_067200</name>
</gene>
<proteinExistence type="predicted"/>
<sequence length="66" mass="7017">MLLAAGDNPERLHGEASFAALCGGSPVEASSGKTQRHRLNRGGERQANCVLHTLVLARLRRRGVGP</sequence>
<evidence type="ECO:0000313" key="2">
    <source>
        <dbReference type="EMBL" id="GAA4507987.1"/>
    </source>
</evidence>
<comment type="caution">
    <text evidence="2">The sequence shown here is derived from an EMBL/GenBank/DDBJ whole genome shotgun (WGS) entry which is preliminary data.</text>
</comment>
<dbReference type="InterPro" id="IPR003346">
    <property type="entry name" value="Transposase_20"/>
</dbReference>
<keyword evidence="3" id="KW-1185">Reference proteome</keyword>